<evidence type="ECO:0000313" key="7">
    <source>
        <dbReference type="EMBL" id="MFC0319131.1"/>
    </source>
</evidence>
<keyword evidence="8" id="KW-1185">Reference proteome</keyword>
<dbReference type="InterPro" id="IPR004839">
    <property type="entry name" value="Aminotransferase_I/II_large"/>
</dbReference>
<organism evidence="7 8">
    <name type="scientific">Olivibacter oleidegradans</name>
    <dbReference type="NCBI Taxonomy" id="760123"/>
    <lineage>
        <taxon>Bacteria</taxon>
        <taxon>Pseudomonadati</taxon>
        <taxon>Bacteroidota</taxon>
        <taxon>Sphingobacteriia</taxon>
        <taxon>Sphingobacteriales</taxon>
        <taxon>Sphingobacteriaceae</taxon>
        <taxon>Olivibacter</taxon>
    </lineage>
</organism>
<dbReference type="PROSITE" id="PS50949">
    <property type="entry name" value="HTH_GNTR"/>
    <property type="match status" value="1"/>
</dbReference>
<dbReference type="PANTHER" id="PTHR46577:SF1">
    <property type="entry name" value="HTH-TYPE TRANSCRIPTIONAL REGULATORY PROTEIN GABR"/>
    <property type="match status" value="1"/>
</dbReference>
<reference evidence="7 8" key="1">
    <citation type="submission" date="2024-09" db="EMBL/GenBank/DDBJ databases">
        <authorList>
            <person name="Sun Q."/>
            <person name="Mori K."/>
        </authorList>
    </citation>
    <scope>NUCLEOTIDE SEQUENCE [LARGE SCALE GENOMIC DNA]</scope>
    <source>
        <strain evidence="7 8">CCM 7765</strain>
    </source>
</reference>
<comment type="similarity">
    <text evidence="1">In the C-terminal section; belongs to the class-I pyridoxal-phosphate-dependent aminotransferase family.</text>
</comment>
<evidence type="ECO:0000256" key="3">
    <source>
        <dbReference type="ARBA" id="ARBA00023015"/>
    </source>
</evidence>
<dbReference type="InterPro" id="IPR036390">
    <property type="entry name" value="WH_DNA-bd_sf"/>
</dbReference>
<dbReference type="Gene3D" id="3.40.640.10">
    <property type="entry name" value="Type I PLP-dependent aspartate aminotransferase-like (Major domain)"/>
    <property type="match status" value="1"/>
</dbReference>
<accession>A0ABV6HJT1</accession>
<dbReference type="Pfam" id="PF00392">
    <property type="entry name" value="GntR"/>
    <property type="match status" value="1"/>
</dbReference>
<dbReference type="CDD" id="cd00609">
    <property type="entry name" value="AAT_like"/>
    <property type="match status" value="1"/>
</dbReference>
<dbReference type="Pfam" id="PF00155">
    <property type="entry name" value="Aminotran_1_2"/>
    <property type="match status" value="1"/>
</dbReference>
<evidence type="ECO:0000259" key="6">
    <source>
        <dbReference type="PROSITE" id="PS50949"/>
    </source>
</evidence>
<dbReference type="SUPFAM" id="SSF46785">
    <property type="entry name" value="Winged helix' DNA-binding domain"/>
    <property type="match status" value="1"/>
</dbReference>
<keyword evidence="2" id="KW-0663">Pyridoxal phosphate</keyword>
<dbReference type="EMBL" id="JBHLWO010000002">
    <property type="protein sequence ID" value="MFC0319131.1"/>
    <property type="molecule type" value="Genomic_DNA"/>
</dbReference>
<keyword evidence="5" id="KW-0804">Transcription</keyword>
<comment type="caution">
    <text evidence="7">The sequence shown here is derived from an EMBL/GenBank/DDBJ whole genome shotgun (WGS) entry which is preliminary data.</text>
</comment>
<dbReference type="GO" id="GO:0008483">
    <property type="term" value="F:transaminase activity"/>
    <property type="evidence" value="ECO:0007669"/>
    <property type="project" value="UniProtKB-KW"/>
</dbReference>
<evidence type="ECO:0000256" key="2">
    <source>
        <dbReference type="ARBA" id="ARBA00022898"/>
    </source>
</evidence>
<feature type="domain" description="HTH gntR-type" evidence="6">
    <location>
        <begin position="21"/>
        <end position="89"/>
    </location>
</feature>
<dbReference type="InterPro" id="IPR036388">
    <property type="entry name" value="WH-like_DNA-bd_sf"/>
</dbReference>
<evidence type="ECO:0000256" key="5">
    <source>
        <dbReference type="ARBA" id="ARBA00023163"/>
    </source>
</evidence>
<dbReference type="InterPro" id="IPR051446">
    <property type="entry name" value="HTH_trans_reg/aminotransferase"/>
</dbReference>
<keyword evidence="7" id="KW-0032">Aminotransferase</keyword>
<dbReference type="SMART" id="SM00345">
    <property type="entry name" value="HTH_GNTR"/>
    <property type="match status" value="1"/>
</dbReference>
<evidence type="ECO:0000256" key="1">
    <source>
        <dbReference type="ARBA" id="ARBA00005384"/>
    </source>
</evidence>
<proteinExistence type="inferred from homology"/>
<keyword evidence="7" id="KW-0808">Transferase</keyword>
<evidence type="ECO:0000256" key="4">
    <source>
        <dbReference type="ARBA" id="ARBA00023125"/>
    </source>
</evidence>
<name>A0ABV6HJT1_9SPHI</name>
<dbReference type="InterPro" id="IPR015421">
    <property type="entry name" value="PyrdxlP-dep_Trfase_major"/>
</dbReference>
<dbReference type="SUPFAM" id="SSF53383">
    <property type="entry name" value="PLP-dependent transferases"/>
    <property type="match status" value="1"/>
</dbReference>
<dbReference type="Gene3D" id="1.10.10.10">
    <property type="entry name" value="Winged helix-like DNA-binding domain superfamily/Winged helix DNA-binding domain"/>
    <property type="match status" value="1"/>
</dbReference>
<dbReference type="CDD" id="cd07377">
    <property type="entry name" value="WHTH_GntR"/>
    <property type="match status" value="1"/>
</dbReference>
<keyword evidence="4" id="KW-0238">DNA-binding</keyword>
<gene>
    <name evidence="7" type="ORF">ACFFI0_12475</name>
</gene>
<keyword evidence="3" id="KW-0805">Transcription regulation</keyword>
<dbReference type="PANTHER" id="PTHR46577">
    <property type="entry name" value="HTH-TYPE TRANSCRIPTIONAL REGULATORY PROTEIN GABR"/>
    <property type="match status" value="1"/>
</dbReference>
<protein>
    <submittedName>
        <fullName evidence="7">PLP-dependent aminotransferase family protein</fullName>
    </submittedName>
</protein>
<sequence>MSSPVKIPFKSLIVLSKQGNTPIYLQIARQLINAIQRGVLITDTQLPGSRALSEDLGVHRKTVIAAYDELYTQGWTQSIPNKGTFIRNRLNNDLPDPIKYDSDYLASYPKKTGFSFKQRILLDRPIALSTCHLAFSDGLPDTRIAPLDRLAKIYGGVLRRKTSVRHLGYSHLEGNEYYRDSLAYYLNNSRGLPIKKENILTTRGIHMGIYLASSVLINTGERVVVGNLSYYIANMIFQQAGAKLHAVPVDKEGISVEAIRALCEKETVRMVYITPHHHYPTTVTLSAERRIELLNLASKYGFIILEDDYDYDFHYTSSPVLPLASADSQGMVVYIGSFCKTLAPGLRTGYIIAPQNLIEEIGRFRRIVDRQSDMLMEQALGELLTEGEIHRHLKKAIKVYEQRCTHLSTLLKNELSDYTSFKSPPGGLALWSLWKKELNLMRISKNCAKYGLHLPQTLLYQNELTTAMRLGFGDLNTNELTEAVHILKQSVTESL</sequence>
<dbReference type="InterPro" id="IPR000524">
    <property type="entry name" value="Tscrpt_reg_HTH_GntR"/>
</dbReference>
<dbReference type="RefSeq" id="WP_130857818.1">
    <property type="nucleotide sequence ID" value="NZ_JBHLWO010000002.1"/>
</dbReference>
<evidence type="ECO:0000313" key="8">
    <source>
        <dbReference type="Proteomes" id="UP001589774"/>
    </source>
</evidence>
<dbReference type="Proteomes" id="UP001589774">
    <property type="component" value="Unassembled WGS sequence"/>
</dbReference>
<dbReference type="InterPro" id="IPR015424">
    <property type="entry name" value="PyrdxlP-dep_Trfase"/>
</dbReference>